<feature type="domain" description="Aerotolerance regulator N-terminal" evidence="2">
    <location>
        <begin position="1"/>
        <end position="76"/>
    </location>
</feature>
<dbReference type="NCBIfam" id="TIGR02226">
    <property type="entry name" value="two_anch"/>
    <property type="match status" value="1"/>
</dbReference>
<evidence type="ECO:0000256" key="1">
    <source>
        <dbReference type="SAM" id="Phobius"/>
    </source>
</evidence>
<feature type="transmembrane region" description="Helical" evidence="1">
    <location>
        <begin position="6"/>
        <end position="24"/>
    </location>
</feature>
<sequence>MQFLYPIGFIALASLLLPIIIHLWRVKQGKTLKIGSIALLGESAATNSRNLKISEKLLFLLRCLFFILIAMLIAKPYLKGKILTQNKAGWILLDERGLKSIYHQHQKKIDSLLKKGYKLKHFGNGFKQLSLKDTANEILAKNAAKTPLNYTSLLKQANQSLPNRYPIWVFAPKYATQFDDVLPTLHLAITWQHLSQKDTSNLKYTQFLDKTYKIELEGNAIKYSSANDRNATPLNVMVYPTDVEDAKYLKAALSAIGSYLNQPIQFHHNNEKSKELDAVFWLSSTPIPNEINISLKSNGVILRYADGKSIKNPSTIILGGNETEEHPLLKIRNIAAQNIKAETVWKDGFGNPILTVEEQKKHHYYTLYTQLNPQWTDLVWKDDFAQALIPILYHQKPNTFAFKQTQLITNEQPIAVFADANRTKTLYDPDKPLDKIIWVLAFIVLLIERMLSFKTKS</sequence>
<proteinExistence type="predicted"/>
<feature type="transmembrane region" description="Helical" evidence="1">
    <location>
        <begin position="57"/>
        <end position="78"/>
    </location>
</feature>
<keyword evidence="1" id="KW-1133">Transmembrane helix</keyword>
<evidence type="ECO:0000259" key="2">
    <source>
        <dbReference type="Pfam" id="PF07584"/>
    </source>
</evidence>
<dbReference type="InterPro" id="IPR024163">
    <property type="entry name" value="Aerotolerance_reg_N"/>
</dbReference>
<keyword evidence="4" id="KW-1185">Reference proteome</keyword>
<feature type="transmembrane region" description="Helical" evidence="1">
    <location>
        <begin position="436"/>
        <end position="453"/>
    </location>
</feature>
<organism evidence="3 4">
    <name type="scientific">Pedobacter ureilyticus</name>
    <dbReference type="NCBI Taxonomy" id="1393051"/>
    <lineage>
        <taxon>Bacteria</taxon>
        <taxon>Pseudomonadati</taxon>
        <taxon>Bacteroidota</taxon>
        <taxon>Sphingobacteriia</taxon>
        <taxon>Sphingobacteriales</taxon>
        <taxon>Sphingobacteriaceae</taxon>
        <taxon>Pedobacter</taxon>
    </lineage>
</organism>
<dbReference type="RefSeq" id="WP_138723627.1">
    <property type="nucleotide sequence ID" value="NZ_SSHJ02000007.1"/>
</dbReference>
<evidence type="ECO:0000313" key="4">
    <source>
        <dbReference type="Proteomes" id="UP001517247"/>
    </source>
</evidence>
<name>A0ABW9JBB1_9SPHI</name>
<dbReference type="InterPro" id="IPR011933">
    <property type="entry name" value="Double_TM_dom"/>
</dbReference>
<gene>
    <name evidence="3" type="ORF">E6A44_013140</name>
</gene>
<accession>A0ABW9JBB1</accession>
<protein>
    <submittedName>
        <fullName evidence="3">BatA domain-containing protein</fullName>
    </submittedName>
</protein>
<evidence type="ECO:0000313" key="3">
    <source>
        <dbReference type="EMBL" id="MFN0256527.1"/>
    </source>
</evidence>
<dbReference type="PANTHER" id="PTHR37464:SF1">
    <property type="entry name" value="BLL2463 PROTEIN"/>
    <property type="match status" value="1"/>
</dbReference>
<keyword evidence="1" id="KW-0472">Membrane</keyword>
<comment type="caution">
    <text evidence="3">The sequence shown here is derived from an EMBL/GenBank/DDBJ whole genome shotgun (WGS) entry which is preliminary data.</text>
</comment>
<dbReference type="Proteomes" id="UP001517247">
    <property type="component" value="Unassembled WGS sequence"/>
</dbReference>
<keyword evidence="1" id="KW-0812">Transmembrane</keyword>
<reference evidence="3 4" key="1">
    <citation type="submission" date="2024-12" db="EMBL/GenBank/DDBJ databases">
        <authorList>
            <person name="Hu S."/>
        </authorList>
    </citation>
    <scope>NUCLEOTIDE SEQUENCE [LARGE SCALE GENOMIC DNA]</scope>
    <source>
        <strain evidence="3 4">THG-T11</strain>
    </source>
</reference>
<dbReference type="EMBL" id="SSHJ02000007">
    <property type="protein sequence ID" value="MFN0256527.1"/>
    <property type="molecule type" value="Genomic_DNA"/>
</dbReference>
<dbReference type="Pfam" id="PF07584">
    <property type="entry name" value="BatA"/>
    <property type="match status" value="1"/>
</dbReference>
<dbReference type="PANTHER" id="PTHR37464">
    <property type="entry name" value="BLL2463 PROTEIN"/>
    <property type="match status" value="1"/>
</dbReference>